<evidence type="ECO:0000256" key="1">
    <source>
        <dbReference type="ARBA" id="ARBA00022603"/>
    </source>
</evidence>
<reference evidence="8" key="1">
    <citation type="submission" date="2012-03" db="EMBL/GenBank/DDBJ databases">
        <title>Complete sequence of chromosome of Deinococcus peraridilitoris DSM 19664.</title>
        <authorList>
            <person name="Lucas S."/>
            <person name="Copeland A."/>
            <person name="Lapidus A."/>
            <person name="Glavina del Rio T."/>
            <person name="Dalin E."/>
            <person name="Tice H."/>
            <person name="Bruce D."/>
            <person name="Goodwin L."/>
            <person name="Pitluck S."/>
            <person name="Peters L."/>
            <person name="Mikhailova N."/>
            <person name="Lu M."/>
            <person name="Kyrpides N."/>
            <person name="Mavromatis K."/>
            <person name="Ivanova N."/>
            <person name="Brettin T."/>
            <person name="Detter J.C."/>
            <person name="Han C."/>
            <person name="Larimer F."/>
            <person name="Land M."/>
            <person name="Hauser L."/>
            <person name="Markowitz V."/>
            <person name="Cheng J.-F."/>
            <person name="Hugenholtz P."/>
            <person name="Woyke T."/>
            <person name="Wu D."/>
            <person name="Pukall R."/>
            <person name="Steenblock K."/>
            <person name="Brambilla E."/>
            <person name="Klenk H.-P."/>
            <person name="Eisen J.A."/>
        </authorList>
    </citation>
    <scope>NUCLEOTIDE SEQUENCE [LARGE SCALE GENOMIC DNA]</scope>
    <source>
        <strain evidence="8">DSM 19664 / LMG 22246 / CIP 109416 / KR-200</strain>
    </source>
</reference>
<dbReference type="Gene3D" id="2.40.50.1070">
    <property type="match status" value="1"/>
</dbReference>
<dbReference type="Pfam" id="PF05958">
    <property type="entry name" value="tRNA_U5-meth_tr"/>
    <property type="match status" value="1"/>
</dbReference>
<dbReference type="PANTHER" id="PTHR11061">
    <property type="entry name" value="RNA M5U METHYLTRANSFERASE"/>
    <property type="match status" value="1"/>
</dbReference>
<dbReference type="InterPro" id="IPR012340">
    <property type="entry name" value="NA-bd_OB-fold"/>
</dbReference>
<dbReference type="EMBL" id="CP003382">
    <property type="protein sequence ID" value="AFZ68544.1"/>
    <property type="molecule type" value="Genomic_DNA"/>
</dbReference>
<dbReference type="GO" id="GO:0070475">
    <property type="term" value="P:rRNA base methylation"/>
    <property type="evidence" value="ECO:0007669"/>
    <property type="project" value="TreeGrafter"/>
</dbReference>
<keyword evidence="1 4" id="KW-0489">Methyltransferase</keyword>
<dbReference type="PATRIC" id="fig|937777.3.peg.3110"/>
<dbReference type="Gene3D" id="3.40.50.150">
    <property type="entry name" value="Vaccinia Virus protein VP39"/>
    <property type="match status" value="1"/>
</dbReference>
<dbReference type="InterPro" id="IPR029063">
    <property type="entry name" value="SAM-dependent_MTases_sf"/>
</dbReference>
<dbReference type="CDD" id="cd02440">
    <property type="entry name" value="AdoMet_MTases"/>
    <property type="match status" value="1"/>
</dbReference>
<dbReference type="KEGG" id="dpd:Deipe_3098"/>
<feature type="domain" description="Methyltransferase" evidence="6">
    <location>
        <begin position="274"/>
        <end position="330"/>
    </location>
</feature>
<feature type="binding site" evidence="4">
    <location>
        <position position="277"/>
    </location>
    <ligand>
        <name>S-adenosyl-L-methionine</name>
        <dbReference type="ChEBI" id="CHEBI:59789"/>
    </ligand>
</feature>
<feature type="active site" description="Nucleophile" evidence="4">
    <location>
        <position position="365"/>
    </location>
</feature>
<evidence type="ECO:0000313" key="8">
    <source>
        <dbReference type="Proteomes" id="UP000010467"/>
    </source>
</evidence>
<dbReference type="SUPFAM" id="SSF53335">
    <property type="entry name" value="S-adenosyl-L-methionine-dependent methyltransferases"/>
    <property type="match status" value="1"/>
</dbReference>
<dbReference type="HOGENOM" id="CLU_014689_7_0_0"/>
<dbReference type="InterPro" id="IPR030390">
    <property type="entry name" value="MeTrfase_TrmA_AS"/>
</dbReference>
<keyword evidence="3 4" id="KW-0949">S-adenosyl-L-methionine</keyword>
<dbReference type="AlphaFoldDB" id="L0A528"/>
<comment type="similarity">
    <text evidence="4">Belongs to the class I-like SAM-binding methyltransferase superfamily. RNA M5U methyltransferase family.</text>
</comment>
<feature type="binding site" evidence="4">
    <location>
        <position position="338"/>
    </location>
    <ligand>
        <name>S-adenosyl-L-methionine</name>
        <dbReference type="ChEBI" id="CHEBI:59789"/>
    </ligand>
</feature>
<dbReference type="PROSITE" id="PS51687">
    <property type="entry name" value="SAM_MT_RNA_M5U"/>
    <property type="match status" value="1"/>
</dbReference>
<dbReference type="InterPro" id="IPR010280">
    <property type="entry name" value="U5_MeTrfase_fam"/>
</dbReference>
<keyword evidence="2 4" id="KW-0808">Transferase</keyword>
<feature type="binding site" evidence="4">
    <location>
        <position position="247"/>
    </location>
    <ligand>
        <name>S-adenosyl-L-methionine</name>
        <dbReference type="ChEBI" id="CHEBI:59789"/>
    </ligand>
</feature>
<accession>L0A528</accession>
<dbReference type="SUPFAM" id="SSF50249">
    <property type="entry name" value="Nucleic acid-binding proteins"/>
    <property type="match status" value="1"/>
</dbReference>
<dbReference type="InterPro" id="IPR041698">
    <property type="entry name" value="Methyltransf_25"/>
</dbReference>
<dbReference type="PANTHER" id="PTHR11061:SF30">
    <property type="entry name" value="TRNA (URACIL(54)-C(5))-METHYLTRANSFERASE"/>
    <property type="match status" value="1"/>
</dbReference>
<evidence type="ECO:0000259" key="6">
    <source>
        <dbReference type="Pfam" id="PF13649"/>
    </source>
</evidence>
<gene>
    <name evidence="7" type="ordered locus">Deipe_3098</name>
</gene>
<feature type="active site" evidence="5">
    <location>
        <position position="365"/>
    </location>
</feature>
<dbReference type="Pfam" id="PF13649">
    <property type="entry name" value="Methyltransf_25"/>
    <property type="match status" value="1"/>
</dbReference>
<dbReference type="Proteomes" id="UP000010467">
    <property type="component" value="Chromosome"/>
</dbReference>
<organism evidence="7 8">
    <name type="scientific">Deinococcus peraridilitoris (strain DSM 19664 / LMG 22246 / CIP 109416 / KR-200)</name>
    <dbReference type="NCBI Taxonomy" id="937777"/>
    <lineage>
        <taxon>Bacteria</taxon>
        <taxon>Thermotogati</taxon>
        <taxon>Deinococcota</taxon>
        <taxon>Deinococci</taxon>
        <taxon>Deinococcales</taxon>
        <taxon>Deinococcaceae</taxon>
        <taxon>Deinococcus</taxon>
    </lineage>
</organism>
<dbReference type="STRING" id="937777.Deipe_3098"/>
<evidence type="ECO:0000256" key="3">
    <source>
        <dbReference type="ARBA" id="ARBA00022691"/>
    </source>
</evidence>
<evidence type="ECO:0000256" key="4">
    <source>
        <dbReference type="PROSITE-ProRule" id="PRU01024"/>
    </source>
</evidence>
<feature type="binding site" evidence="4">
    <location>
        <position position="298"/>
    </location>
    <ligand>
        <name>S-adenosyl-L-methionine</name>
        <dbReference type="ChEBI" id="CHEBI:59789"/>
    </ligand>
</feature>
<evidence type="ECO:0000313" key="7">
    <source>
        <dbReference type="EMBL" id="AFZ68544.1"/>
    </source>
</evidence>
<dbReference type="GO" id="GO:0070041">
    <property type="term" value="F:rRNA (uridine-C5-)-methyltransferase activity"/>
    <property type="evidence" value="ECO:0007669"/>
    <property type="project" value="TreeGrafter"/>
</dbReference>
<keyword evidence="8" id="KW-1185">Reference proteome</keyword>
<proteinExistence type="inferred from homology"/>
<dbReference type="PROSITE" id="PS01230">
    <property type="entry name" value="TRMA_1"/>
    <property type="match status" value="1"/>
</dbReference>
<evidence type="ECO:0000256" key="5">
    <source>
        <dbReference type="PROSITE-ProRule" id="PRU10015"/>
    </source>
</evidence>
<dbReference type="eggNOG" id="COG2265">
    <property type="taxonomic scope" value="Bacteria"/>
</dbReference>
<evidence type="ECO:0000256" key="2">
    <source>
        <dbReference type="ARBA" id="ARBA00022679"/>
    </source>
</evidence>
<dbReference type="RefSeq" id="WP_015236842.1">
    <property type="nucleotide sequence ID" value="NC_019793.1"/>
</dbReference>
<name>L0A528_DEIPD</name>
<protein>
    <submittedName>
        <fullName evidence="7">SAM-dependent methyltransferase, tRNA(Uracil-5)-methyltransferase</fullName>
    </submittedName>
</protein>
<sequence length="407" mass="44128">MLELNIEKIVAGGYGLARDAQGVILVAGALPGETVLADVKEGKGVRRGVTRDVLSASRERVEAARLPTINFSHARYEAQLRFKRDVVQEALSRIAKLDGEVAQTVPSPREWAYRGGAQYLIRGERLAYRERQGHTPVTVEHDPLVIEAIVAFLERVDLWRLDGARELVVRASLQTGEVLAALIGEGAPRAFRRAAEALLDAGASGVSLAPPAERRFSRGETLLAGEPTILERYGDYDLSVSATGFAQVNPLAAGELYRAVGAQAPELPVTAEAVDLYGGAGGLGLHLARRFSRVTVLDVAPEALRRGERDAQRLALSNVRFVQGNASEAQGADLIVVDPPRSGLEAAARYAVQHSRASHLVYVSCDPATWARDVGEFTRQGWILRSATPYDFYPQTSHVEVLSLLER</sequence>
<dbReference type="Gene3D" id="2.40.50.140">
    <property type="entry name" value="Nucleic acid-binding proteins"/>
    <property type="match status" value="1"/>
</dbReference>